<proteinExistence type="predicted"/>
<evidence type="ECO:0000313" key="1">
    <source>
        <dbReference type="EMBL" id="RZU14288.1"/>
    </source>
</evidence>
<keyword evidence="2" id="KW-1185">Reference proteome</keyword>
<accession>A0A4Q7WW74</accession>
<dbReference type="AlphaFoldDB" id="A0A4Q7WW74"/>
<dbReference type="EMBL" id="SHKR01000013">
    <property type="protein sequence ID" value="RZU14288.1"/>
    <property type="molecule type" value="Genomic_DNA"/>
</dbReference>
<reference evidence="1 2" key="1">
    <citation type="journal article" date="2015" name="Stand. Genomic Sci.">
        <title>Genomic Encyclopedia of Bacterial and Archaeal Type Strains, Phase III: the genomes of soil and plant-associated and newly described type strains.</title>
        <authorList>
            <person name="Whitman W.B."/>
            <person name="Woyke T."/>
            <person name="Klenk H.P."/>
            <person name="Zhou Y."/>
            <person name="Lilburn T.G."/>
            <person name="Beck B.J."/>
            <person name="De Vos P."/>
            <person name="Vandamme P."/>
            <person name="Eisen J.A."/>
            <person name="Garrity G."/>
            <person name="Hugenholtz P."/>
            <person name="Kyrpides N.C."/>
        </authorList>
    </citation>
    <scope>NUCLEOTIDE SEQUENCE [LARGE SCALE GENOMIC DNA]</scope>
    <source>
        <strain evidence="1 2">VKM Ac-2540</strain>
    </source>
</reference>
<sequence length="207" mass="21817">MKRFGIVAGAVSGVMALAGAGALVLGGALPSNAATEQIKTVAASNSAASTPVRYKTRLFLGYSEGHHAMAVLPTTWRDVELGNWQARFDDSANNRMIRFDCNYNYNITTVTALNRKIAALKGTRGLHIVGTSTVGMNSTNHQGRLTVSTVVYTYKSGNTTRWVATRYVGLDGSKNADVEISTAGSPAQSKDLGAVLNYATISLALAG</sequence>
<dbReference type="OrthoDB" id="3820097at2"/>
<evidence type="ECO:0000313" key="2">
    <source>
        <dbReference type="Proteomes" id="UP000292027"/>
    </source>
</evidence>
<dbReference type="Proteomes" id="UP000292027">
    <property type="component" value="Unassembled WGS sequence"/>
</dbReference>
<dbReference type="RefSeq" id="WP_130446457.1">
    <property type="nucleotide sequence ID" value="NZ_SHKR01000013.1"/>
</dbReference>
<gene>
    <name evidence="1" type="ORF">EV645_5159</name>
</gene>
<organism evidence="1 2">
    <name type="scientific">Kribbella rubisoli</name>
    <dbReference type="NCBI Taxonomy" id="3075929"/>
    <lineage>
        <taxon>Bacteria</taxon>
        <taxon>Bacillati</taxon>
        <taxon>Actinomycetota</taxon>
        <taxon>Actinomycetes</taxon>
        <taxon>Propionibacteriales</taxon>
        <taxon>Kribbellaceae</taxon>
        <taxon>Kribbella</taxon>
    </lineage>
</organism>
<name>A0A4Q7WW74_9ACTN</name>
<protein>
    <submittedName>
        <fullName evidence="1">Uncharacterized protein</fullName>
    </submittedName>
</protein>
<comment type="caution">
    <text evidence="1">The sequence shown here is derived from an EMBL/GenBank/DDBJ whole genome shotgun (WGS) entry which is preliminary data.</text>
</comment>